<keyword evidence="2" id="KW-1185">Reference proteome</keyword>
<dbReference type="VEuPathDB" id="VectorBase:GAUT005355"/>
<name>A0A1A9UHV3_GLOAU</name>
<evidence type="ECO:0000313" key="2">
    <source>
        <dbReference type="Proteomes" id="UP000078200"/>
    </source>
</evidence>
<accession>A0A1A9UHV3</accession>
<dbReference type="AlphaFoldDB" id="A0A1A9UHV3"/>
<reference evidence="1" key="1">
    <citation type="submission" date="2020-05" db="UniProtKB">
        <authorList>
            <consortium name="EnsemblMetazoa"/>
        </authorList>
    </citation>
    <scope>IDENTIFICATION</scope>
    <source>
        <strain evidence="1">TTRI</strain>
    </source>
</reference>
<proteinExistence type="predicted"/>
<organism evidence="1 2">
    <name type="scientific">Glossina austeni</name>
    <name type="common">Savannah tsetse fly</name>
    <dbReference type="NCBI Taxonomy" id="7395"/>
    <lineage>
        <taxon>Eukaryota</taxon>
        <taxon>Metazoa</taxon>
        <taxon>Ecdysozoa</taxon>
        <taxon>Arthropoda</taxon>
        <taxon>Hexapoda</taxon>
        <taxon>Insecta</taxon>
        <taxon>Pterygota</taxon>
        <taxon>Neoptera</taxon>
        <taxon>Endopterygota</taxon>
        <taxon>Diptera</taxon>
        <taxon>Brachycera</taxon>
        <taxon>Muscomorpha</taxon>
        <taxon>Hippoboscoidea</taxon>
        <taxon>Glossinidae</taxon>
        <taxon>Glossina</taxon>
    </lineage>
</organism>
<evidence type="ECO:0000313" key="1">
    <source>
        <dbReference type="EnsemblMetazoa" id="GAUT005355-PA"/>
    </source>
</evidence>
<protein>
    <submittedName>
        <fullName evidence="1">Uncharacterized protein</fullName>
    </submittedName>
</protein>
<dbReference type="Proteomes" id="UP000078200">
    <property type="component" value="Unassembled WGS sequence"/>
</dbReference>
<dbReference type="EnsemblMetazoa" id="GAUT005355-RA">
    <property type="protein sequence ID" value="GAUT005355-PA"/>
    <property type="gene ID" value="GAUT005355"/>
</dbReference>
<sequence>MFLYEIYMKAFDFIPFIDESLNTACSPGTSGRDIVGSDAGSGSGATREAKFAKRATSKNNYHEAGFTLGCCHGDPITIIYGGMKSSGLESKLIAIVTRQKIKWRLYETYGLQTINAKAQHHRAKQNLTQYGIRYDLLTMTRHAFEGNKKHVKTV</sequence>